<organism evidence="1 2">
    <name type="scientific">Penaeus vannamei</name>
    <name type="common">Whiteleg shrimp</name>
    <name type="synonym">Litopenaeus vannamei</name>
    <dbReference type="NCBI Taxonomy" id="6689"/>
    <lineage>
        <taxon>Eukaryota</taxon>
        <taxon>Metazoa</taxon>
        <taxon>Ecdysozoa</taxon>
        <taxon>Arthropoda</taxon>
        <taxon>Crustacea</taxon>
        <taxon>Multicrustacea</taxon>
        <taxon>Malacostraca</taxon>
        <taxon>Eumalacostraca</taxon>
        <taxon>Eucarida</taxon>
        <taxon>Decapoda</taxon>
        <taxon>Dendrobranchiata</taxon>
        <taxon>Penaeoidea</taxon>
        <taxon>Penaeidae</taxon>
        <taxon>Penaeus</taxon>
    </lineage>
</organism>
<evidence type="ECO:0000313" key="2">
    <source>
        <dbReference type="Proteomes" id="UP000283509"/>
    </source>
</evidence>
<reference evidence="1 2" key="1">
    <citation type="submission" date="2018-04" db="EMBL/GenBank/DDBJ databases">
        <authorList>
            <person name="Zhang X."/>
            <person name="Yuan J."/>
            <person name="Li F."/>
            <person name="Xiang J."/>
        </authorList>
    </citation>
    <scope>NUCLEOTIDE SEQUENCE [LARGE SCALE GENOMIC DNA]</scope>
    <source>
        <tissue evidence="1">Muscle</tissue>
    </source>
</reference>
<evidence type="ECO:0000313" key="1">
    <source>
        <dbReference type="EMBL" id="ROT66068.1"/>
    </source>
</evidence>
<dbReference type="OrthoDB" id="265717at2759"/>
<gene>
    <name evidence="1" type="ORF">C7M84_015934</name>
</gene>
<keyword evidence="1" id="KW-0808">Transferase</keyword>
<keyword evidence="1" id="KW-0489">Methyltransferase</keyword>
<dbReference type="Gene3D" id="1.25.40.10">
    <property type="entry name" value="Tetratricopeptide repeat domain"/>
    <property type="match status" value="1"/>
</dbReference>
<dbReference type="InterPro" id="IPR011990">
    <property type="entry name" value="TPR-like_helical_dom_sf"/>
</dbReference>
<accession>A0A423SPB3</accession>
<proteinExistence type="predicted"/>
<name>A0A423SPB3_PENVA</name>
<keyword evidence="2" id="KW-1185">Reference proteome</keyword>
<dbReference type="EMBL" id="QCYY01002995">
    <property type="protein sequence ID" value="ROT66068.1"/>
    <property type="molecule type" value="Genomic_DNA"/>
</dbReference>
<dbReference type="GO" id="GO:0008168">
    <property type="term" value="F:methyltransferase activity"/>
    <property type="evidence" value="ECO:0007669"/>
    <property type="project" value="UniProtKB-KW"/>
</dbReference>
<protein>
    <submittedName>
        <fullName evidence="1">Putative histone-lysine N-methyltransferase SMYD3</fullName>
    </submittedName>
</protein>
<dbReference type="STRING" id="6689.A0A423SPB3"/>
<sequence>MVPEDDASSTPPTCTRCGETVNPATLKKYNEIIAYTKKTMSIMSREENNYETCYDLLEKQGSVLSSMNIWRCRTLDFAFNAAINNGFYYGPDHPAYGVFLLHLAKAKFYNKEYKEGLEHIREAEPILKELSRLTYIAYEDVEFALARRLAMAQKGTKEDDPRVVRVSGRNEPLRLGNGEIFTAHAPTLL</sequence>
<dbReference type="Proteomes" id="UP000283509">
    <property type="component" value="Unassembled WGS sequence"/>
</dbReference>
<reference evidence="1 2" key="2">
    <citation type="submission" date="2019-01" db="EMBL/GenBank/DDBJ databases">
        <title>The decoding of complex shrimp genome reveals the adaptation for benthos swimmer, frequently molting mechanism and breeding impact on genome.</title>
        <authorList>
            <person name="Sun Y."/>
            <person name="Gao Y."/>
            <person name="Yu Y."/>
        </authorList>
    </citation>
    <scope>NUCLEOTIDE SEQUENCE [LARGE SCALE GENOMIC DNA]</scope>
    <source>
        <tissue evidence="1">Muscle</tissue>
    </source>
</reference>
<dbReference type="GO" id="GO:0032259">
    <property type="term" value="P:methylation"/>
    <property type="evidence" value="ECO:0007669"/>
    <property type="project" value="UniProtKB-KW"/>
</dbReference>
<dbReference type="Gene3D" id="1.25.40.970">
    <property type="match status" value="1"/>
</dbReference>
<dbReference type="AlphaFoldDB" id="A0A423SPB3"/>
<comment type="caution">
    <text evidence="1">The sequence shown here is derived from an EMBL/GenBank/DDBJ whole genome shotgun (WGS) entry which is preliminary data.</text>
</comment>